<sequence length="130" mass="14078">MSLSRIWKVLRKDLALGPRSSIFLWAIVLPFALTLILQVAFGSLFDPKPRLGIVDDGDSSITAAISDMDGIELTLLDDAGEMKAQVEANDLDAGLILPQGFDEAVRNGDRPALQFFVGGESYASNRIILT</sequence>
<proteinExistence type="predicted"/>
<keyword evidence="8" id="KW-1185">Reference proteome</keyword>
<evidence type="ECO:0000256" key="3">
    <source>
        <dbReference type="ARBA" id="ARBA00022989"/>
    </source>
</evidence>
<dbReference type="GO" id="GO:0016020">
    <property type="term" value="C:membrane"/>
    <property type="evidence" value="ECO:0007669"/>
    <property type="project" value="UniProtKB-SubCell"/>
</dbReference>
<keyword evidence="3 5" id="KW-1133">Transmembrane helix</keyword>
<keyword evidence="4 5" id="KW-0472">Membrane</keyword>
<comment type="caution">
    <text evidence="7">The sequence shown here is derived from an EMBL/GenBank/DDBJ whole genome shotgun (WGS) entry which is preliminary data.</text>
</comment>
<feature type="transmembrane region" description="Helical" evidence="5">
    <location>
        <begin position="21"/>
        <end position="41"/>
    </location>
</feature>
<evidence type="ECO:0000259" key="6">
    <source>
        <dbReference type="Pfam" id="PF12698"/>
    </source>
</evidence>
<dbReference type="InterPro" id="IPR013525">
    <property type="entry name" value="ABC2_TM"/>
</dbReference>
<dbReference type="Pfam" id="PF12698">
    <property type="entry name" value="ABC2_membrane_3"/>
    <property type="match status" value="1"/>
</dbReference>
<keyword evidence="2 5" id="KW-0812">Transmembrane</keyword>
<dbReference type="EMBL" id="AZAC01000058">
    <property type="protein sequence ID" value="KIX11294.1"/>
    <property type="molecule type" value="Genomic_DNA"/>
</dbReference>
<feature type="domain" description="ABC-2 type transporter transmembrane" evidence="6">
    <location>
        <begin position="23"/>
        <end position="129"/>
    </location>
</feature>
<evidence type="ECO:0000256" key="2">
    <source>
        <dbReference type="ARBA" id="ARBA00022692"/>
    </source>
</evidence>
<organism evidence="7 8">
    <name type="scientific">Dethiosulfatarculus sandiegensis</name>
    <dbReference type="NCBI Taxonomy" id="1429043"/>
    <lineage>
        <taxon>Bacteria</taxon>
        <taxon>Pseudomonadati</taxon>
        <taxon>Thermodesulfobacteriota</taxon>
        <taxon>Desulfarculia</taxon>
        <taxon>Desulfarculales</taxon>
        <taxon>Desulfarculaceae</taxon>
        <taxon>Dethiosulfatarculus</taxon>
    </lineage>
</organism>
<evidence type="ECO:0000256" key="5">
    <source>
        <dbReference type="SAM" id="Phobius"/>
    </source>
</evidence>
<gene>
    <name evidence="7" type="ORF">X474_25085</name>
</gene>
<reference evidence="7 8" key="1">
    <citation type="submission" date="2013-11" db="EMBL/GenBank/DDBJ databases">
        <title>Metagenomic analysis of a methanogenic consortium involved in long chain n-alkane degradation.</title>
        <authorList>
            <person name="Davidova I.A."/>
            <person name="Callaghan A.V."/>
            <person name="Wawrik B."/>
            <person name="Pruitt S."/>
            <person name="Marks C."/>
            <person name="Duncan K.E."/>
            <person name="Suflita J.M."/>
        </authorList>
    </citation>
    <scope>NUCLEOTIDE SEQUENCE [LARGE SCALE GENOMIC DNA]</scope>
    <source>
        <strain evidence="7 8">SPR</strain>
    </source>
</reference>
<dbReference type="Proteomes" id="UP000032233">
    <property type="component" value="Unassembled WGS sequence"/>
</dbReference>
<dbReference type="STRING" id="1429043.X474_25085"/>
<dbReference type="GO" id="GO:0140359">
    <property type="term" value="F:ABC-type transporter activity"/>
    <property type="evidence" value="ECO:0007669"/>
    <property type="project" value="InterPro"/>
</dbReference>
<evidence type="ECO:0000313" key="8">
    <source>
        <dbReference type="Proteomes" id="UP000032233"/>
    </source>
</evidence>
<evidence type="ECO:0000313" key="7">
    <source>
        <dbReference type="EMBL" id="KIX11294.1"/>
    </source>
</evidence>
<name>A0A0D2IZ47_9BACT</name>
<protein>
    <recommendedName>
        <fullName evidence="6">ABC-2 type transporter transmembrane domain-containing protein</fullName>
    </recommendedName>
</protein>
<feature type="non-terminal residue" evidence="7">
    <location>
        <position position="130"/>
    </location>
</feature>
<evidence type="ECO:0000256" key="1">
    <source>
        <dbReference type="ARBA" id="ARBA00004141"/>
    </source>
</evidence>
<comment type="subcellular location">
    <subcellularLocation>
        <location evidence="1">Membrane</location>
        <topology evidence="1">Multi-pass membrane protein</topology>
    </subcellularLocation>
</comment>
<dbReference type="InParanoid" id="A0A0D2IZ47"/>
<dbReference type="OrthoDB" id="5241861at2"/>
<dbReference type="AlphaFoldDB" id="A0A0D2IZ47"/>
<evidence type="ECO:0000256" key="4">
    <source>
        <dbReference type="ARBA" id="ARBA00023136"/>
    </source>
</evidence>
<accession>A0A0D2IZ47</accession>